<dbReference type="RefSeq" id="WP_146687944.1">
    <property type="nucleotide sequence ID" value="NZ_LT629750.1"/>
</dbReference>
<dbReference type="InterPro" id="IPR014710">
    <property type="entry name" value="RmlC-like_jellyroll"/>
</dbReference>
<dbReference type="SUPFAM" id="SSF46785">
    <property type="entry name" value="Winged helix' DNA-binding domain"/>
    <property type="match status" value="1"/>
</dbReference>
<dbReference type="GO" id="GO:0003677">
    <property type="term" value="F:DNA binding"/>
    <property type="evidence" value="ECO:0007669"/>
    <property type="project" value="UniProtKB-KW"/>
</dbReference>
<dbReference type="InterPro" id="IPR012318">
    <property type="entry name" value="HTH_CRP"/>
</dbReference>
<evidence type="ECO:0000256" key="2">
    <source>
        <dbReference type="ARBA" id="ARBA00023125"/>
    </source>
</evidence>
<evidence type="ECO:0000256" key="1">
    <source>
        <dbReference type="ARBA" id="ARBA00023015"/>
    </source>
</evidence>
<dbReference type="GO" id="GO:0006355">
    <property type="term" value="P:regulation of DNA-templated transcription"/>
    <property type="evidence" value="ECO:0007669"/>
    <property type="project" value="InterPro"/>
</dbReference>
<dbReference type="Proteomes" id="UP000243904">
    <property type="component" value="Chromosome I"/>
</dbReference>
<dbReference type="CDD" id="cd00038">
    <property type="entry name" value="CAP_ED"/>
    <property type="match status" value="1"/>
</dbReference>
<dbReference type="Pfam" id="PF00027">
    <property type="entry name" value="cNMP_binding"/>
    <property type="match status" value="1"/>
</dbReference>
<keyword evidence="6" id="KW-1185">Reference proteome</keyword>
<accession>A0A1H1V209</accession>
<dbReference type="Gene3D" id="2.60.120.10">
    <property type="entry name" value="Jelly Rolls"/>
    <property type="match status" value="1"/>
</dbReference>
<feature type="domain" description="HTH crp-type" evidence="4">
    <location>
        <begin position="144"/>
        <end position="215"/>
    </location>
</feature>
<dbReference type="InterPro" id="IPR018490">
    <property type="entry name" value="cNMP-bd_dom_sf"/>
</dbReference>
<proteinExistence type="predicted"/>
<dbReference type="PRINTS" id="PR00034">
    <property type="entry name" value="HTHCRP"/>
</dbReference>
<dbReference type="InterPro" id="IPR000595">
    <property type="entry name" value="cNMP-bd_dom"/>
</dbReference>
<dbReference type="InterPro" id="IPR036390">
    <property type="entry name" value="WH_DNA-bd_sf"/>
</dbReference>
<dbReference type="EMBL" id="LT629750">
    <property type="protein sequence ID" value="SDS78650.1"/>
    <property type="molecule type" value="Genomic_DNA"/>
</dbReference>
<keyword evidence="1" id="KW-0805">Transcription regulation</keyword>
<evidence type="ECO:0000256" key="3">
    <source>
        <dbReference type="ARBA" id="ARBA00023163"/>
    </source>
</evidence>
<evidence type="ECO:0000313" key="5">
    <source>
        <dbReference type="EMBL" id="SDS78650.1"/>
    </source>
</evidence>
<dbReference type="PROSITE" id="PS51063">
    <property type="entry name" value="HTH_CRP_2"/>
    <property type="match status" value="1"/>
</dbReference>
<dbReference type="Pfam" id="PF13545">
    <property type="entry name" value="HTH_Crp_2"/>
    <property type="match status" value="1"/>
</dbReference>
<keyword evidence="3" id="KW-0804">Transcription</keyword>
<dbReference type="CDD" id="cd00092">
    <property type="entry name" value="HTH_CRP"/>
    <property type="match status" value="1"/>
</dbReference>
<sequence>MKTRTHAADYYRRILSAQPHALKRLDPFAAIVKCHRGQEISNDSGPAGHWYYVIVGAVRRCSIRSDGRRQIVDLMLPRDCFFVSDSRRDETIEAIAEETVLASYPGGRVELFAERDPQFARELREVAFQSLTRSQEQLLILGGVTALEKVGSFLLSLDGRALEARGQVELPVTRYDIAEYLAVSVETVCRAITDLQHRGVITLAGKRTVKILNRGALEDRAGARLPDRRPEPMALSRAAA</sequence>
<reference evidence="6" key="1">
    <citation type="submission" date="2016-10" db="EMBL/GenBank/DDBJ databases">
        <authorList>
            <person name="Varghese N."/>
            <person name="Submissions S."/>
        </authorList>
    </citation>
    <scope>NUCLEOTIDE SEQUENCE [LARGE SCALE GENOMIC DNA]</scope>
    <source>
        <strain evidence="6">GAS369</strain>
    </source>
</reference>
<dbReference type="InterPro" id="IPR036388">
    <property type="entry name" value="WH-like_DNA-bd_sf"/>
</dbReference>
<dbReference type="AlphaFoldDB" id="A0A1H1V209"/>
<dbReference type="SUPFAM" id="SSF51206">
    <property type="entry name" value="cAMP-binding domain-like"/>
    <property type="match status" value="1"/>
</dbReference>
<name>A0A1H1V209_9BRAD</name>
<keyword evidence="2" id="KW-0238">DNA-binding</keyword>
<protein>
    <submittedName>
        <fullName evidence="5">CRP/FNR family transcriptional regulator, nitrogen fixation regulation protein</fullName>
    </submittedName>
</protein>
<dbReference type="SMART" id="SM00419">
    <property type="entry name" value="HTH_CRP"/>
    <property type="match status" value="1"/>
</dbReference>
<evidence type="ECO:0000313" key="6">
    <source>
        <dbReference type="Proteomes" id="UP000243904"/>
    </source>
</evidence>
<dbReference type="Gene3D" id="1.10.10.10">
    <property type="entry name" value="Winged helix-like DNA-binding domain superfamily/Winged helix DNA-binding domain"/>
    <property type="match status" value="1"/>
</dbReference>
<organism evidence="5 6">
    <name type="scientific">Bradyrhizobium canariense</name>
    <dbReference type="NCBI Taxonomy" id="255045"/>
    <lineage>
        <taxon>Bacteria</taxon>
        <taxon>Pseudomonadati</taxon>
        <taxon>Pseudomonadota</taxon>
        <taxon>Alphaproteobacteria</taxon>
        <taxon>Hyphomicrobiales</taxon>
        <taxon>Nitrobacteraceae</taxon>
        <taxon>Bradyrhizobium</taxon>
    </lineage>
</organism>
<gene>
    <name evidence="5" type="ORF">SAMN05444158_3207</name>
</gene>
<evidence type="ECO:0000259" key="4">
    <source>
        <dbReference type="PROSITE" id="PS51063"/>
    </source>
</evidence>